<reference evidence="1" key="1">
    <citation type="submission" date="2022-10" db="EMBL/GenBank/DDBJ databases">
        <title>Complete Genome of Trichothecium roseum strain YXFP-22015, a Plant Pathogen Isolated from Citrus.</title>
        <authorList>
            <person name="Wang Y."/>
            <person name="Zhu L."/>
        </authorList>
    </citation>
    <scope>NUCLEOTIDE SEQUENCE</scope>
    <source>
        <strain evidence="1">YXFP-22015</strain>
    </source>
</reference>
<comment type="caution">
    <text evidence="1">The sequence shown here is derived from an EMBL/GenBank/DDBJ whole genome shotgun (WGS) entry which is preliminary data.</text>
</comment>
<evidence type="ECO:0000313" key="1">
    <source>
        <dbReference type="EMBL" id="KAI9901633.1"/>
    </source>
</evidence>
<keyword evidence="2" id="KW-1185">Reference proteome</keyword>
<gene>
    <name evidence="1" type="ORF">N3K66_003450</name>
</gene>
<protein>
    <submittedName>
        <fullName evidence="1">Uncharacterized protein</fullName>
    </submittedName>
</protein>
<name>A0ACC0V5Z7_9HYPO</name>
<sequence>MASTVNTPDVLKDKMSVEKIADLQKHIDAEILGLKQEIEDYARQAMDLGKFKHHMSLAQGDSCIEIGVDVEHDFRGMDSDDVMAKAKMVEQDNKDAQTQAERRMKECLKIQHEVGCPDSELYEWCAANAKELDKLAMPDLLKAIKHHNKLEYQARIVGYRERKMERMAEDYKDLNTQIDDAHHLQRAAGVDRYGILEGKIDALRAEAALAQYRIDRMNSGYPYLFLGNSNGEEPVEE</sequence>
<proteinExistence type="predicted"/>
<dbReference type="Proteomes" id="UP001163324">
    <property type="component" value="Chromosome 3"/>
</dbReference>
<evidence type="ECO:0000313" key="2">
    <source>
        <dbReference type="Proteomes" id="UP001163324"/>
    </source>
</evidence>
<accession>A0ACC0V5Z7</accession>
<organism evidence="1 2">
    <name type="scientific">Trichothecium roseum</name>
    <dbReference type="NCBI Taxonomy" id="47278"/>
    <lineage>
        <taxon>Eukaryota</taxon>
        <taxon>Fungi</taxon>
        <taxon>Dikarya</taxon>
        <taxon>Ascomycota</taxon>
        <taxon>Pezizomycotina</taxon>
        <taxon>Sordariomycetes</taxon>
        <taxon>Hypocreomycetidae</taxon>
        <taxon>Hypocreales</taxon>
        <taxon>Hypocreales incertae sedis</taxon>
        <taxon>Trichothecium</taxon>
    </lineage>
</organism>
<dbReference type="EMBL" id="CM047942">
    <property type="protein sequence ID" value="KAI9901633.1"/>
    <property type="molecule type" value="Genomic_DNA"/>
</dbReference>